<comment type="caution">
    <text evidence="3">The sequence shown here is derived from an EMBL/GenBank/DDBJ whole genome shotgun (WGS) entry which is preliminary data.</text>
</comment>
<evidence type="ECO:0000313" key="3">
    <source>
        <dbReference type="EMBL" id="KAL0910979.1"/>
    </source>
</evidence>
<organism evidence="3 4">
    <name type="scientific">Dendrobium thyrsiflorum</name>
    <name type="common">Pinecone-like raceme dendrobium</name>
    <name type="synonym">Orchid</name>
    <dbReference type="NCBI Taxonomy" id="117978"/>
    <lineage>
        <taxon>Eukaryota</taxon>
        <taxon>Viridiplantae</taxon>
        <taxon>Streptophyta</taxon>
        <taxon>Embryophyta</taxon>
        <taxon>Tracheophyta</taxon>
        <taxon>Spermatophyta</taxon>
        <taxon>Magnoliopsida</taxon>
        <taxon>Liliopsida</taxon>
        <taxon>Asparagales</taxon>
        <taxon>Orchidaceae</taxon>
        <taxon>Epidendroideae</taxon>
        <taxon>Malaxideae</taxon>
        <taxon>Dendrobiinae</taxon>
        <taxon>Dendrobium</taxon>
    </lineage>
</organism>
<dbReference type="EMBL" id="JANQDX010000015">
    <property type="protein sequence ID" value="KAL0910979.1"/>
    <property type="molecule type" value="Genomic_DNA"/>
</dbReference>
<dbReference type="Proteomes" id="UP001552299">
    <property type="component" value="Unassembled WGS sequence"/>
</dbReference>
<name>A0ABD0UDQ9_DENTH</name>
<dbReference type="PANTHER" id="PTHR46033">
    <property type="entry name" value="PROTEIN MAIN-LIKE 2"/>
    <property type="match status" value="1"/>
</dbReference>
<feature type="compositionally biased region" description="Basic and acidic residues" evidence="1">
    <location>
        <begin position="930"/>
        <end position="952"/>
    </location>
</feature>
<dbReference type="InterPro" id="IPR019557">
    <property type="entry name" value="AminoTfrase-like_pln_mobile"/>
</dbReference>
<evidence type="ECO:0000313" key="4">
    <source>
        <dbReference type="Proteomes" id="UP001552299"/>
    </source>
</evidence>
<feature type="region of interest" description="Disordered" evidence="1">
    <location>
        <begin position="858"/>
        <end position="959"/>
    </location>
</feature>
<feature type="domain" description="Aminotransferase-like plant mobile" evidence="2">
    <location>
        <begin position="565"/>
        <end position="774"/>
    </location>
</feature>
<sequence length="1253" mass="140319">MLSFSFADFGCSLSPLQLLRFKLKFEFAVLFKFRSPAVQNLFKSLSVSDKISAASRRLPRLGEISGVIACLPRQESRAQSVSGDTAAVVFVSATPIEACTGLQGYLFEKHNSFPDGTKTRTDGERTQLWSDVVCWPAFGKDGPNWRLGDGVVLLASGEEEVRRFGRLFASCCSRRRRKTEQQTLGWSSRAAVWTFGCLLVFTCRRAEGLQQWKEMFRWQRPDDLPPGEPSEAAIWAAIDRQDPQGSADVQDRLEQYQDMLQGRDTFHSFFTRFPLLPECSEDSVEFDDPDSWVTSLRLQYGEYHPLESSVAQVGWGTCDVLVPAADVLEPVGQSSLLSHRQLQPPPLEWPRDSTVGQIQSPVSGYVSWARYVLQVHRGTLQQAGIYEAVYASLFDYGRLPTSWARGLAEFWDASRSTFWVGAEELTVTLSDLQTVSGLPVFGHRFEECVPPDEQLFRRVPSEDGDRRGRLAVPDVFPRLLQHYRQTYRSARGLPMRFRATMPAGVWVSSFLLERYLSSTTVSLHDPFDCGLQRGTPLSEETAEPSSPTGFTFPGLADVDEQLLLAGFLALWLSTFVLPFRVGSLRSSVLLAASQLSEGQRLALAPLVLARVYRVLRTISETSSLEVRDSVLPWQYLYGWVHLHVRGAFSCLETPVYFLQREYPTVLQLSQASSTLESGRIRLFFFAPHLVADRFSLVHQPDSVSLPPHLRGTVVVDGADHRGRPALLQSRQSLAVVEYLISMRPGWLCHRLGGFVTLEGYQPNRVARQFGFSQATAYDGRPLVPGVSDVRRMDTVPPETRFYAAALTWLHLLRLGTGSSFLLAQPSADTSVSYTRLSWVRQSFGPALEHGARRYERRVRELGLSRGQRSRRGSSETTGGRGTGAEACTTTGTVVPSPARAPDVAVVPPHTEVFSSSRRRAGSQHATSSRRSVDARPSPRDLGESSQEPRRSDFTGYSTPGPSSDFFFPVDPYGSFWPGESSGAGVVLPSELFGGPPHTQTTLDLVPAEFSFFPGSHSADPAALEGFDYTSEIPCYVPVPPNLRTTDRCHHLVVLLRDLVSSIDPRSPESWVGFTSSAGRLLGLFADFGVDTTELAFWEAVCREAESCIWQLRPLSVTRVRVTLPQLEGMVASRRTIADDTHDRLDRSAEALRRHRQSSSGMAQEVDGLTARMQELWRDIRQMMSRTHHLQVGRDRRDRLTRREEQRHRSLQQEVMEADTLLVQAVEQFQRAQTEFQILDEITGRLQSLRDRLY</sequence>
<dbReference type="InterPro" id="IPR044824">
    <property type="entry name" value="MAIN-like"/>
</dbReference>
<reference evidence="3 4" key="1">
    <citation type="journal article" date="2024" name="Plant Biotechnol. J.">
        <title>Dendrobium thyrsiflorum genome and its molecular insights into genes involved in important horticultural traits.</title>
        <authorList>
            <person name="Chen B."/>
            <person name="Wang J.Y."/>
            <person name="Zheng P.J."/>
            <person name="Li K.L."/>
            <person name="Liang Y.M."/>
            <person name="Chen X.F."/>
            <person name="Zhang C."/>
            <person name="Zhao X."/>
            <person name="He X."/>
            <person name="Zhang G.Q."/>
            <person name="Liu Z.J."/>
            <person name="Xu Q."/>
        </authorList>
    </citation>
    <scope>NUCLEOTIDE SEQUENCE [LARGE SCALE GENOMIC DNA]</scope>
    <source>
        <strain evidence="3">GZMU011</strain>
    </source>
</reference>
<accession>A0ABD0UDQ9</accession>
<evidence type="ECO:0000259" key="2">
    <source>
        <dbReference type="Pfam" id="PF10536"/>
    </source>
</evidence>
<gene>
    <name evidence="3" type="ORF">M5K25_019078</name>
</gene>
<dbReference type="Pfam" id="PF10536">
    <property type="entry name" value="PMD"/>
    <property type="match status" value="1"/>
</dbReference>
<proteinExistence type="predicted"/>
<protein>
    <recommendedName>
        <fullName evidence="2">Aminotransferase-like plant mobile domain-containing protein</fullName>
    </recommendedName>
</protein>
<dbReference type="PANTHER" id="PTHR46033:SF40">
    <property type="entry name" value="EXPRESSED PROTEIN"/>
    <property type="match status" value="1"/>
</dbReference>
<keyword evidence="4" id="KW-1185">Reference proteome</keyword>
<evidence type="ECO:0000256" key="1">
    <source>
        <dbReference type="SAM" id="MobiDB-lite"/>
    </source>
</evidence>
<feature type="compositionally biased region" description="Low complexity" evidence="1">
    <location>
        <begin position="883"/>
        <end position="908"/>
    </location>
</feature>
<dbReference type="AlphaFoldDB" id="A0ABD0UDQ9"/>